<feature type="domain" description="Glutamyl/glutaminyl-tRNA synthetase class Ib anti-codon binding" evidence="12">
    <location>
        <begin position="354"/>
        <end position="454"/>
    </location>
</feature>
<sequence length="575" mass="65494">MCGESGKDGMPEVDAGQKEIKNFLEKIIEDDLAAGRVPGNTIVTRFPPEPNGYLHIGHIKSICINFGLAQKYGGRCHLRLDDTNPEKEDMEYINAIKNNVRWLGFDWGELEYHASDYYQHLYEIAVRLIHEGKAYVDSLSAEDMRAYRGTLTEPGKNSPDRERSVEENLRIFQEMKDGKHPEGSYTLRAKIDMASPNMNLRDPALYRIKFASHPRTGDAWCIYPMYDYTHPISDAIEGITHSFCTLEFEDHRPAYDWATAIDGINHTPHQYEFARLNISYFIMSKRKLLFLVKEGYVKGWDDPRMPTISGIRRRGYSPEAMKDFVSRVGVAKVEGVVDYSLMEFCVREDLNKRAHRRMVVLDPVTVIIDNYPEGQIEYVESENNPEAPDAGVREVPFGRELYIEREDFMEVPPKGYHRLYIGGEIRLKNAYYITARSVVKDADGTVTEVHCTYDPQSRGGETPDGRKVKGTSHWVAAATAVDCEVRQYDKLFATENPGAATGNFLDDINPDSLTVITHGKAEPSVLDFAPGDHLQFLRNGYYTPDSGDWSKEHPVFNRTVTLKDSWAKMKKKMGL</sequence>
<feature type="domain" description="tRNA synthetases class I (E and Q) anti-codon binding" evidence="13">
    <location>
        <begin position="473"/>
        <end position="544"/>
    </location>
</feature>
<dbReference type="EC" id="6.1.1.18" evidence="9"/>
<dbReference type="InterPro" id="IPR020059">
    <property type="entry name" value="Glu/Gln-tRNA-synth_Ib_codon-bd"/>
</dbReference>
<comment type="subunit">
    <text evidence="9">Monomer.</text>
</comment>
<evidence type="ECO:0000256" key="9">
    <source>
        <dbReference type="HAMAP-Rule" id="MF_00126"/>
    </source>
</evidence>
<dbReference type="Pfam" id="PF20974">
    <property type="entry name" value="tRNA-synt_1c_C2"/>
    <property type="match status" value="1"/>
</dbReference>
<dbReference type="AlphaFoldDB" id="F4GIN8"/>
<dbReference type="InterPro" id="IPR001412">
    <property type="entry name" value="aa-tRNA-synth_I_CS"/>
</dbReference>
<dbReference type="FunFam" id="3.90.800.10:FF:000001">
    <property type="entry name" value="Glutamine--tRNA ligase"/>
    <property type="match status" value="1"/>
</dbReference>
<dbReference type="FunFam" id="1.10.1160.10:FF:000001">
    <property type="entry name" value="Glutamine--tRNA ligase"/>
    <property type="match status" value="1"/>
</dbReference>
<evidence type="ECO:0000259" key="12">
    <source>
        <dbReference type="Pfam" id="PF03950"/>
    </source>
</evidence>
<feature type="binding site" evidence="9">
    <location>
        <begin position="49"/>
        <end position="51"/>
    </location>
    <ligand>
        <name>ATP</name>
        <dbReference type="ChEBI" id="CHEBI:30616"/>
    </ligand>
</feature>
<evidence type="ECO:0000256" key="5">
    <source>
        <dbReference type="ARBA" id="ARBA00022840"/>
    </source>
</evidence>
<dbReference type="HOGENOM" id="CLU_001882_2_3_12"/>
<keyword evidence="7 9" id="KW-0030">Aminoacyl-tRNA synthetase</keyword>
<evidence type="ECO:0000256" key="1">
    <source>
        <dbReference type="ARBA" id="ARBA00005594"/>
    </source>
</evidence>
<dbReference type="InterPro" id="IPR022861">
    <property type="entry name" value="Gln_tRNA_ligase_bac"/>
</dbReference>
<dbReference type="GO" id="GO:0006425">
    <property type="term" value="P:glutaminyl-tRNA aminoacylation"/>
    <property type="evidence" value="ECO:0007669"/>
    <property type="project" value="UniProtKB-UniRule"/>
</dbReference>
<dbReference type="InterPro" id="IPR014729">
    <property type="entry name" value="Rossmann-like_a/b/a_fold"/>
</dbReference>
<dbReference type="InterPro" id="IPR020061">
    <property type="entry name" value="Glu_tRNA_lig_a-bdl"/>
</dbReference>
<dbReference type="InterPro" id="IPR004514">
    <property type="entry name" value="Gln-tRNA-synth"/>
</dbReference>
<evidence type="ECO:0000256" key="8">
    <source>
        <dbReference type="ARBA" id="ARBA00048270"/>
    </source>
</evidence>
<dbReference type="InterPro" id="IPR049437">
    <property type="entry name" value="tRNA-synt_1c_C2"/>
</dbReference>
<dbReference type="FunFam" id="3.40.50.620:FF:000037">
    <property type="entry name" value="Glutamine--tRNA ligase cytoplasmic"/>
    <property type="match status" value="1"/>
</dbReference>
<evidence type="ECO:0000313" key="15">
    <source>
        <dbReference type="Proteomes" id="UP000007939"/>
    </source>
</evidence>
<dbReference type="PANTHER" id="PTHR43097">
    <property type="entry name" value="GLUTAMINE-TRNA LIGASE"/>
    <property type="match status" value="1"/>
</dbReference>
<gene>
    <name evidence="9" type="primary">glnS</name>
    <name evidence="14" type="ordered locus">Spico_0948</name>
</gene>
<evidence type="ECO:0000313" key="14">
    <source>
        <dbReference type="EMBL" id="AEC02172.1"/>
    </source>
</evidence>
<feature type="binding site" evidence="9">
    <location>
        <begin position="275"/>
        <end position="276"/>
    </location>
    <ligand>
        <name>ATP</name>
        <dbReference type="ChEBI" id="CHEBI:30616"/>
    </ligand>
</feature>
<dbReference type="SUPFAM" id="SSF50715">
    <property type="entry name" value="Ribosomal protein L25-like"/>
    <property type="match status" value="1"/>
</dbReference>
<evidence type="ECO:0000256" key="6">
    <source>
        <dbReference type="ARBA" id="ARBA00022917"/>
    </source>
</evidence>
<evidence type="ECO:0000259" key="13">
    <source>
        <dbReference type="Pfam" id="PF20974"/>
    </source>
</evidence>
<dbReference type="PRINTS" id="PR00987">
    <property type="entry name" value="TRNASYNTHGLU"/>
</dbReference>
<keyword evidence="6 9" id="KW-0648">Protein biosynthesis</keyword>
<evidence type="ECO:0000259" key="11">
    <source>
        <dbReference type="Pfam" id="PF00749"/>
    </source>
</evidence>
<dbReference type="PANTHER" id="PTHR43097:SF5">
    <property type="entry name" value="GLUTAMATE--TRNA LIGASE"/>
    <property type="match status" value="1"/>
</dbReference>
<feature type="binding site" evidence="9">
    <location>
        <begin position="283"/>
        <end position="285"/>
    </location>
    <ligand>
        <name>ATP</name>
        <dbReference type="ChEBI" id="CHEBI:30616"/>
    </ligand>
</feature>
<dbReference type="FunFam" id="2.40.240.10:FF:000001">
    <property type="entry name" value="Glutamine--tRNA ligase"/>
    <property type="match status" value="1"/>
</dbReference>
<accession>F4GIN8</accession>
<dbReference type="Proteomes" id="UP000007939">
    <property type="component" value="Chromosome"/>
</dbReference>
<evidence type="ECO:0000256" key="10">
    <source>
        <dbReference type="RuleBase" id="RU363037"/>
    </source>
</evidence>
<dbReference type="InterPro" id="IPR011035">
    <property type="entry name" value="Ribosomal_bL25/Gln-tRNA_synth"/>
</dbReference>
<dbReference type="NCBIfam" id="TIGR00440">
    <property type="entry name" value="glnS"/>
    <property type="match status" value="1"/>
</dbReference>
<evidence type="ECO:0000256" key="7">
    <source>
        <dbReference type="ARBA" id="ARBA00023146"/>
    </source>
</evidence>
<dbReference type="PROSITE" id="PS00178">
    <property type="entry name" value="AA_TRNA_LIGASE_I"/>
    <property type="match status" value="1"/>
</dbReference>
<name>F4GIN8_PARC1</name>
<dbReference type="InterPro" id="IPR020058">
    <property type="entry name" value="Glu/Gln-tRNA-synth_Ib_cat-dom"/>
</dbReference>
<protein>
    <recommendedName>
        <fullName evidence="9">Glutamine--tRNA ligase</fullName>
        <ecNumber evidence="9">6.1.1.18</ecNumber>
    </recommendedName>
    <alternativeName>
        <fullName evidence="9">Glutaminyl-tRNA synthetase</fullName>
        <shortName evidence="9">GlnRS</shortName>
    </alternativeName>
</protein>
<feature type="binding site" evidence="9">
    <location>
        <position position="81"/>
    </location>
    <ligand>
        <name>L-glutamine</name>
        <dbReference type="ChEBI" id="CHEBI:58359"/>
    </ligand>
</feature>
<comment type="catalytic activity">
    <reaction evidence="8 9">
        <text>tRNA(Gln) + L-glutamine + ATP = L-glutaminyl-tRNA(Gln) + AMP + diphosphate</text>
        <dbReference type="Rhea" id="RHEA:20121"/>
        <dbReference type="Rhea" id="RHEA-COMP:9662"/>
        <dbReference type="Rhea" id="RHEA-COMP:9681"/>
        <dbReference type="ChEBI" id="CHEBI:30616"/>
        <dbReference type="ChEBI" id="CHEBI:33019"/>
        <dbReference type="ChEBI" id="CHEBI:58359"/>
        <dbReference type="ChEBI" id="CHEBI:78442"/>
        <dbReference type="ChEBI" id="CHEBI:78521"/>
        <dbReference type="ChEBI" id="CHEBI:456215"/>
        <dbReference type="EC" id="6.1.1.18"/>
    </reaction>
</comment>
<dbReference type="Gene3D" id="2.40.240.10">
    <property type="entry name" value="Ribosomal Protein L25, Chain P"/>
    <property type="match status" value="2"/>
</dbReference>
<dbReference type="GO" id="GO:0005829">
    <property type="term" value="C:cytosol"/>
    <property type="evidence" value="ECO:0007669"/>
    <property type="project" value="TreeGrafter"/>
</dbReference>
<dbReference type="EMBL" id="CP002659">
    <property type="protein sequence ID" value="AEC02172.1"/>
    <property type="molecule type" value="Genomic_DNA"/>
</dbReference>
<feature type="binding site" evidence="9">
    <location>
        <position position="245"/>
    </location>
    <ligand>
        <name>ATP</name>
        <dbReference type="ChEBI" id="CHEBI:30616"/>
    </ligand>
</feature>
<organism evidence="14 15">
    <name type="scientific">Parasphaerochaeta coccoides (strain ATCC BAA-1237 / DSM 17374 / SPN1)</name>
    <name type="common">Sphaerochaeta coccoides</name>
    <dbReference type="NCBI Taxonomy" id="760011"/>
    <lineage>
        <taxon>Bacteria</taxon>
        <taxon>Pseudomonadati</taxon>
        <taxon>Spirochaetota</taxon>
        <taxon>Spirochaetia</taxon>
        <taxon>Spirochaetales</taxon>
        <taxon>Sphaerochaetaceae</taxon>
        <taxon>Parasphaerochaeta</taxon>
    </lineage>
</organism>
<dbReference type="GO" id="GO:0006424">
    <property type="term" value="P:glutamyl-tRNA aminoacylation"/>
    <property type="evidence" value="ECO:0007669"/>
    <property type="project" value="UniProtKB-UniRule"/>
</dbReference>
<evidence type="ECO:0000256" key="2">
    <source>
        <dbReference type="ARBA" id="ARBA00022490"/>
    </source>
</evidence>
<keyword evidence="2 9" id="KW-0963">Cytoplasm</keyword>
<proteinExistence type="inferred from homology"/>
<dbReference type="Gene3D" id="1.10.1160.10">
    <property type="entry name" value="Glutamyl-trna Synthetase, Domain 2"/>
    <property type="match status" value="1"/>
</dbReference>
<reference evidence="15" key="1">
    <citation type="submission" date="2011-04" db="EMBL/GenBank/DDBJ databases">
        <title>The complete genome of Spirochaeta coccoides DSM 17374.</title>
        <authorList>
            <person name="Lucas S."/>
            <person name="Copeland A."/>
            <person name="Lapidus A."/>
            <person name="Bruce D."/>
            <person name="Goodwin L."/>
            <person name="Pitluck S."/>
            <person name="Peters L."/>
            <person name="Kyrpides N."/>
            <person name="Mavromatis K."/>
            <person name="Pagani I."/>
            <person name="Ivanova N."/>
            <person name="Ovchinnikova G."/>
            <person name="Lu M."/>
            <person name="Detter J.C."/>
            <person name="Tapia R."/>
            <person name="Han C."/>
            <person name="Land M."/>
            <person name="Hauser L."/>
            <person name="Markowitz V."/>
            <person name="Cheng J.-F."/>
            <person name="Hugenholtz P."/>
            <person name="Woyke T."/>
            <person name="Wu D."/>
            <person name="Spring S."/>
            <person name="Schroeder M."/>
            <person name="Brambilla E."/>
            <person name="Klenk H.-P."/>
            <person name="Eisen J.A."/>
        </authorList>
    </citation>
    <scope>NUCLEOTIDE SEQUENCE [LARGE SCALE GENOMIC DNA]</scope>
    <source>
        <strain evidence="15">ATCC BAA-1237 / DSM 17374 / SPN1</strain>
    </source>
</reference>
<feature type="short sequence motif" description="'KMSKS' region" evidence="9">
    <location>
        <begin position="282"/>
        <end position="286"/>
    </location>
</feature>
<dbReference type="STRING" id="760011.Spico_0948"/>
<dbReference type="Pfam" id="PF00749">
    <property type="entry name" value="tRNA-synt_1c"/>
    <property type="match status" value="1"/>
</dbReference>
<feature type="short sequence motif" description="'HIGH' region" evidence="9">
    <location>
        <begin position="48"/>
        <end position="58"/>
    </location>
</feature>
<dbReference type="KEGG" id="scc:Spico_0948"/>
<dbReference type="HAMAP" id="MF_00126">
    <property type="entry name" value="Gln_tRNA_synth"/>
    <property type="match status" value="1"/>
</dbReference>
<dbReference type="eggNOG" id="COG0008">
    <property type="taxonomic scope" value="Bacteria"/>
</dbReference>
<dbReference type="SUPFAM" id="SSF52374">
    <property type="entry name" value="Nucleotidylyl transferase"/>
    <property type="match status" value="1"/>
</dbReference>
<comment type="similarity">
    <text evidence="1 9 10">Belongs to the class-I aminoacyl-tRNA synthetase family.</text>
</comment>
<keyword evidence="5 9" id="KW-0067">ATP-binding</keyword>
<dbReference type="InterPro" id="IPR050132">
    <property type="entry name" value="Gln/Glu-tRNA_Ligase"/>
</dbReference>
<keyword evidence="4 9" id="KW-0547">Nucleotide-binding</keyword>
<dbReference type="InterPro" id="IPR020056">
    <property type="entry name" value="Rbsml_bL25/Gln-tRNA_synth_N"/>
</dbReference>
<comment type="subcellular location">
    <subcellularLocation>
        <location evidence="9">Cytoplasm</location>
    </subcellularLocation>
</comment>
<keyword evidence="15" id="KW-1185">Reference proteome</keyword>
<dbReference type="Pfam" id="PF03950">
    <property type="entry name" value="tRNA-synt_1c_C"/>
    <property type="match status" value="1"/>
</dbReference>
<evidence type="ECO:0000256" key="4">
    <source>
        <dbReference type="ARBA" id="ARBA00022741"/>
    </source>
</evidence>
<keyword evidence="3 9" id="KW-0436">Ligase</keyword>
<dbReference type="InterPro" id="IPR000924">
    <property type="entry name" value="Glu/Gln-tRNA-synth"/>
</dbReference>
<evidence type="ECO:0000256" key="3">
    <source>
        <dbReference type="ARBA" id="ARBA00022598"/>
    </source>
</evidence>
<dbReference type="Gene3D" id="3.90.800.10">
    <property type="entry name" value="Glutamyl-tRNA Synthetase, Domain 3"/>
    <property type="match status" value="1"/>
</dbReference>
<dbReference type="GO" id="GO:0005524">
    <property type="term" value="F:ATP binding"/>
    <property type="evidence" value="ECO:0007669"/>
    <property type="project" value="UniProtKB-UniRule"/>
</dbReference>
<feature type="domain" description="Glutamyl/glutaminyl-tRNA synthetase class Ib catalytic" evidence="11">
    <location>
        <begin position="42"/>
        <end position="351"/>
    </location>
</feature>
<dbReference type="NCBIfam" id="NF011291">
    <property type="entry name" value="PRK14703.1"/>
    <property type="match status" value="1"/>
</dbReference>
<dbReference type="Gene3D" id="3.40.50.620">
    <property type="entry name" value="HUPs"/>
    <property type="match status" value="1"/>
</dbReference>
<dbReference type="GO" id="GO:0004819">
    <property type="term" value="F:glutamine-tRNA ligase activity"/>
    <property type="evidence" value="ECO:0007669"/>
    <property type="project" value="UniProtKB-UniRule"/>
</dbReference>
<reference evidence="14 15" key="2">
    <citation type="journal article" date="2012" name="Stand. Genomic Sci.">
        <title>Complete genome sequence of the termite hindgut bacterium Spirochaeta coccoides type strain (SPN1(T)), reclassification in the genus Sphaerochaeta as Sphaerochaeta coccoides comb. nov. and emendations of the family Spirochaetaceae and the genus Sphaerochaeta.</title>
        <authorList>
            <person name="Abt B."/>
            <person name="Han C."/>
            <person name="Scheuner C."/>
            <person name="Lu M."/>
            <person name="Lapidus A."/>
            <person name="Nolan M."/>
            <person name="Lucas S."/>
            <person name="Hammon N."/>
            <person name="Deshpande S."/>
            <person name="Cheng J.F."/>
            <person name="Tapia R."/>
            <person name="Goodwin L.A."/>
            <person name="Pitluck S."/>
            <person name="Liolios K."/>
            <person name="Pagani I."/>
            <person name="Ivanova N."/>
            <person name="Mavromatis K."/>
            <person name="Mikhailova N."/>
            <person name="Huntemann M."/>
            <person name="Pati A."/>
            <person name="Chen A."/>
            <person name="Palaniappan K."/>
            <person name="Land M."/>
            <person name="Hauser L."/>
            <person name="Brambilla E.M."/>
            <person name="Rohde M."/>
            <person name="Spring S."/>
            <person name="Gronow S."/>
            <person name="Goker M."/>
            <person name="Woyke T."/>
            <person name="Bristow J."/>
            <person name="Eisen J.A."/>
            <person name="Markowitz V."/>
            <person name="Hugenholtz P."/>
            <person name="Kyrpides N.C."/>
            <person name="Klenk H.P."/>
            <person name="Detter J.C."/>
        </authorList>
    </citation>
    <scope>NUCLEOTIDE SEQUENCE [LARGE SCALE GENOMIC DNA]</scope>
    <source>
        <strain evidence="15">ATCC BAA-1237 / DSM 17374 / SPN1</strain>
    </source>
</reference>
<feature type="binding site" evidence="9">
    <location>
        <position position="226"/>
    </location>
    <ligand>
        <name>L-glutamine</name>
        <dbReference type="ChEBI" id="CHEBI:58359"/>
    </ligand>
</feature>
<comment type="caution">
    <text evidence="9">Lacks conserved residue(s) required for the propagation of feature annotation.</text>
</comment>